<dbReference type="EMBL" id="ML732459">
    <property type="protein sequence ID" value="KAB8067669.1"/>
    <property type="molecule type" value="Genomic_DNA"/>
</dbReference>
<keyword evidence="1" id="KW-0560">Oxidoreductase</keyword>
<evidence type="ECO:0000313" key="3">
    <source>
        <dbReference type="Proteomes" id="UP000326565"/>
    </source>
</evidence>
<dbReference type="OrthoDB" id="2898509at2759"/>
<dbReference type="Pfam" id="PF00106">
    <property type="entry name" value="adh_short"/>
    <property type="match status" value="1"/>
</dbReference>
<organism evidence="2 3">
    <name type="scientific">Aspergillus leporis</name>
    <dbReference type="NCBI Taxonomy" id="41062"/>
    <lineage>
        <taxon>Eukaryota</taxon>
        <taxon>Fungi</taxon>
        <taxon>Dikarya</taxon>
        <taxon>Ascomycota</taxon>
        <taxon>Pezizomycotina</taxon>
        <taxon>Eurotiomycetes</taxon>
        <taxon>Eurotiomycetidae</taxon>
        <taxon>Eurotiales</taxon>
        <taxon>Aspergillaceae</taxon>
        <taxon>Aspergillus</taxon>
        <taxon>Aspergillus subgen. Circumdati</taxon>
    </lineage>
</organism>
<name>A0A5N5WHI0_9EURO</name>
<keyword evidence="3" id="KW-1185">Reference proteome</keyword>
<dbReference type="PANTHER" id="PTHR47534">
    <property type="entry name" value="YALI0E05731P"/>
    <property type="match status" value="1"/>
</dbReference>
<dbReference type="Gene3D" id="3.40.50.720">
    <property type="entry name" value="NAD(P)-binding Rossmann-like Domain"/>
    <property type="match status" value="1"/>
</dbReference>
<evidence type="ECO:0008006" key="4">
    <source>
        <dbReference type="Google" id="ProtNLM"/>
    </source>
</evidence>
<protein>
    <recommendedName>
        <fullName evidence="4">Short-chain dehydrogenases/reductase</fullName>
    </recommendedName>
</protein>
<dbReference type="SUPFAM" id="SSF51735">
    <property type="entry name" value="NAD(P)-binding Rossmann-fold domains"/>
    <property type="match status" value="1"/>
</dbReference>
<dbReference type="PANTHER" id="PTHR47534:SF3">
    <property type="entry name" value="ALCOHOL DEHYDROGENASE-LIKE C-TERMINAL DOMAIN-CONTAINING PROTEIN"/>
    <property type="match status" value="1"/>
</dbReference>
<evidence type="ECO:0000313" key="2">
    <source>
        <dbReference type="EMBL" id="KAB8067669.1"/>
    </source>
</evidence>
<dbReference type="PRINTS" id="PR00081">
    <property type="entry name" value="GDHRDH"/>
</dbReference>
<dbReference type="InterPro" id="IPR052228">
    <property type="entry name" value="Sec_Metab_Biosynth_Oxidored"/>
</dbReference>
<proteinExistence type="predicted"/>
<dbReference type="InterPro" id="IPR036291">
    <property type="entry name" value="NAD(P)-bd_dom_sf"/>
</dbReference>
<dbReference type="Proteomes" id="UP000326565">
    <property type="component" value="Unassembled WGS sequence"/>
</dbReference>
<accession>A0A5N5WHI0</accession>
<gene>
    <name evidence="2" type="ORF">BDV29DRAFT_85101</name>
</gene>
<dbReference type="InterPro" id="IPR002347">
    <property type="entry name" value="SDR_fam"/>
</dbReference>
<dbReference type="GO" id="GO:0016491">
    <property type="term" value="F:oxidoreductase activity"/>
    <property type="evidence" value="ECO:0007669"/>
    <property type="project" value="UniProtKB-KW"/>
</dbReference>
<reference evidence="2 3" key="1">
    <citation type="submission" date="2019-04" db="EMBL/GenBank/DDBJ databases">
        <title>Friends and foes A comparative genomics study of 23 Aspergillus species from section Flavi.</title>
        <authorList>
            <consortium name="DOE Joint Genome Institute"/>
            <person name="Kjaerbolling I."/>
            <person name="Vesth T."/>
            <person name="Frisvad J.C."/>
            <person name="Nybo J.L."/>
            <person name="Theobald S."/>
            <person name="Kildgaard S."/>
            <person name="Isbrandt T."/>
            <person name="Kuo A."/>
            <person name="Sato A."/>
            <person name="Lyhne E.K."/>
            <person name="Kogle M.E."/>
            <person name="Wiebenga A."/>
            <person name="Kun R.S."/>
            <person name="Lubbers R.J."/>
            <person name="Makela M.R."/>
            <person name="Barry K."/>
            <person name="Chovatia M."/>
            <person name="Clum A."/>
            <person name="Daum C."/>
            <person name="Haridas S."/>
            <person name="He G."/>
            <person name="LaButti K."/>
            <person name="Lipzen A."/>
            <person name="Mondo S."/>
            <person name="Riley R."/>
            <person name="Salamov A."/>
            <person name="Simmons B.A."/>
            <person name="Magnuson J.K."/>
            <person name="Henrissat B."/>
            <person name="Mortensen U.H."/>
            <person name="Larsen T.O."/>
            <person name="Devries R.P."/>
            <person name="Grigoriev I.V."/>
            <person name="Machida M."/>
            <person name="Baker S.E."/>
            <person name="Andersen M.R."/>
        </authorList>
    </citation>
    <scope>NUCLEOTIDE SEQUENCE [LARGE SCALE GENOMIC DNA]</scope>
    <source>
        <strain evidence="2 3">CBS 151.66</strain>
    </source>
</reference>
<sequence>MVGIHDVRESNDALHSRDQGFVAVFVGGTSGIGEATAKELTKVIKKPTIHLVGRNQAAGSKILEELKSANPEGTFHFIQSDVSLLRNVDEACSEIKKKEKTIDLLFLSTGNLATSKQNTTEGLENNHALRYYSRMRFVHNLLPLLSSSKTPARVVTVLAGGQEGKVEEDNLDLQKSWSFMKAATYAATMNTLAVEHLASLHPSISFVHVFPGIVRTPLMNKTIGSFAGAIVGFFSRPMSISAEESGERNVFISTSAAYPPAAPENPSNVGVPLVGGLKTAVASTGKVGGGAYILNYDGANAAKEKVLSGYRAQGFPNKVWDHTLETFKKAFDPAQ</sequence>
<dbReference type="AlphaFoldDB" id="A0A5N5WHI0"/>
<evidence type="ECO:0000256" key="1">
    <source>
        <dbReference type="ARBA" id="ARBA00023002"/>
    </source>
</evidence>